<evidence type="ECO:0000259" key="8">
    <source>
        <dbReference type="PROSITE" id="PS51202"/>
    </source>
</evidence>
<evidence type="ECO:0000313" key="10">
    <source>
        <dbReference type="Proteomes" id="UP000289792"/>
    </source>
</evidence>
<dbReference type="GO" id="GO:0006813">
    <property type="term" value="P:potassium ion transport"/>
    <property type="evidence" value="ECO:0007669"/>
    <property type="project" value="InterPro"/>
</dbReference>
<evidence type="ECO:0000256" key="1">
    <source>
        <dbReference type="ARBA" id="ARBA00004141"/>
    </source>
</evidence>
<dbReference type="AlphaFoldDB" id="A0A4V1LND3"/>
<keyword evidence="10" id="KW-1185">Reference proteome</keyword>
<organism evidence="9 10">
    <name type="scientific">Gelidibacter gilvus</name>
    <dbReference type="NCBI Taxonomy" id="59602"/>
    <lineage>
        <taxon>Bacteria</taxon>
        <taxon>Pseudomonadati</taxon>
        <taxon>Bacteroidota</taxon>
        <taxon>Flavobacteriia</taxon>
        <taxon>Flavobacteriales</taxon>
        <taxon>Flavobacteriaceae</taxon>
        <taxon>Gelidibacter</taxon>
    </lineage>
</organism>
<dbReference type="InterPro" id="IPR036721">
    <property type="entry name" value="RCK_C_sf"/>
</dbReference>
<feature type="transmembrane region" description="Helical" evidence="7">
    <location>
        <begin position="543"/>
        <end position="560"/>
    </location>
</feature>
<dbReference type="PANTHER" id="PTHR43652">
    <property type="entry name" value="BASIC AMINO ACID ANTIPORTER YFCC-RELATED"/>
    <property type="match status" value="1"/>
</dbReference>
<dbReference type="InterPro" id="IPR004680">
    <property type="entry name" value="Cit_transptr-like_dom"/>
</dbReference>
<feature type="transmembrane region" description="Helical" evidence="7">
    <location>
        <begin position="581"/>
        <end position="604"/>
    </location>
</feature>
<feature type="domain" description="RCK C-terminal" evidence="8">
    <location>
        <begin position="206"/>
        <end position="290"/>
    </location>
</feature>
<keyword evidence="5 7" id="KW-1133">Transmembrane helix</keyword>
<dbReference type="InterPro" id="IPR006037">
    <property type="entry name" value="RCK_C"/>
</dbReference>
<accession>A0A4V1LND3</accession>
<name>A0A4V1LND3_9FLAO</name>
<feature type="transmembrane region" description="Helical" evidence="7">
    <location>
        <begin position="418"/>
        <end position="449"/>
    </location>
</feature>
<keyword evidence="4" id="KW-0677">Repeat</keyword>
<reference evidence="9 10" key="1">
    <citation type="submission" date="2019-01" db="EMBL/GenBank/DDBJ databases">
        <title>Genome sequence of the Antarctic species Gelidibacter gilvus ACAM 158(T).</title>
        <authorList>
            <person name="Bowman J.P."/>
        </authorList>
    </citation>
    <scope>NUCLEOTIDE SEQUENCE [LARGE SCALE GENOMIC DNA]</scope>
    <source>
        <strain evidence="9 10">IC158</strain>
    </source>
</reference>
<keyword evidence="3 7" id="KW-0812">Transmembrane</keyword>
<dbReference type="RefSeq" id="WP_129015505.1">
    <property type="nucleotide sequence ID" value="NZ_SDDZ01000001.1"/>
</dbReference>
<feature type="transmembrane region" description="Helical" evidence="7">
    <location>
        <begin position="518"/>
        <end position="537"/>
    </location>
</feature>
<evidence type="ECO:0000256" key="3">
    <source>
        <dbReference type="ARBA" id="ARBA00022692"/>
    </source>
</evidence>
<evidence type="ECO:0000256" key="5">
    <source>
        <dbReference type="ARBA" id="ARBA00022989"/>
    </source>
</evidence>
<dbReference type="SUPFAM" id="SSF116726">
    <property type="entry name" value="TrkA C-terminal domain-like"/>
    <property type="match status" value="1"/>
</dbReference>
<gene>
    <name evidence="9" type="ORF">ESZ48_01330</name>
</gene>
<dbReference type="InterPro" id="IPR051679">
    <property type="entry name" value="DASS-Related_Transporters"/>
</dbReference>
<dbReference type="PANTHER" id="PTHR43652:SF2">
    <property type="entry name" value="BASIC AMINO ACID ANTIPORTER YFCC-RELATED"/>
    <property type="match status" value="1"/>
</dbReference>
<feature type="transmembrane region" description="Helical" evidence="7">
    <location>
        <begin position="491"/>
        <end position="511"/>
    </location>
</feature>
<dbReference type="PROSITE" id="PS51202">
    <property type="entry name" value="RCK_C"/>
    <property type="match status" value="1"/>
</dbReference>
<dbReference type="Proteomes" id="UP000289792">
    <property type="component" value="Unassembled WGS sequence"/>
</dbReference>
<dbReference type="GO" id="GO:0005886">
    <property type="term" value="C:plasma membrane"/>
    <property type="evidence" value="ECO:0007669"/>
    <property type="project" value="TreeGrafter"/>
</dbReference>
<dbReference type="Pfam" id="PF03600">
    <property type="entry name" value="CitMHS"/>
    <property type="match status" value="1"/>
</dbReference>
<dbReference type="Pfam" id="PF02080">
    <property type="entry name" value="TrkA_C"/>
    <property type="match status" value="1"/>
</dbReference>
<feature type="transmembrane region" description="Helical" evidence="7">
    <location>
        <begin position="139"/>
        <end position="161"/>
    </location>
</feature>
<comment type="caution">
    <text evidence="9">The sequence shown here is derived from an EMBL/GenBank/DDBJ whole genome shotgun (WGS) entry which is preliminary data.</text>
</comment>
<feature type="transmembrane region" description="Helical" evidence="7">
    <location>
        <begin position="6"/>
        <end position="24"/>
    </location>
</feature>
<evidence type="ECO:0000256" key="6">
    <source>
        <dbReference type="ARBA" id="ARBA00023136"/>
    </source>
</evidence>
<dbReference type="EMBL" id="SDDZ01000001">
    <property type="protein sequence ID" value="RXJ52370.1"/>
    <property type="molecule type" value="Genomic_DNA"/>
</dbReference>
<feature type="transmembrane region" description="Helical" evidence="7">
    <location>
        <begin position="173"/>
        <end position="196"/>
    </location>
</feature>
<dbReference type="GO" id="GO:0008324">
    <property type="term" value="F:monoatomic cation transmembrane transporter activity"/>
    <property type="evidence" value="ECO:0007669"/>
    <property type="project" value="InterPro"/>
</dbReference>
<evidence type="ECO:0000256" key="2">
    <source>
        <dbReference type="ARBA" id="ARBA00022448"/>
    </source>
</evidence>
<proteinExistence type="predicted"/>
<comment type="subcellular location">
    <subcellularLocation>
        <location evidence="1">Membrane</location>
        <topology evidence="1">Multi-pass membrane protein</topology>
    </subcellularLocation>
</comment>
<keyword evidence="2" id="KW-0813">Transport</keyword>
<feature type="transmembrane region" description="Helical" evidence="7">
    <location>
        <begin position="91"/>
        <end position="119"/>
    </location>
</feature>
<evidence type="ECO:0000313" key="9">
    <source>
        <dbReference type="EMBL" id="RXJ52370.1"/>
    </source>
</evidence>
<feature type="transmembrane region" description="Helical" evidence="7">
    <location>
        <begin position="51"/>
        <end position="70"/>
    </location>
</feature>
<dbReference type="Gene3D" id="3.30.70.1450">
    <property type="entry name" value="Regulator of K+ conductance, C-terminal domain"/>
    <property type="match status" value="1"/>
</dbReference>
<feature type="transmembrane region" description="Helical" evidence="7">
    <location>
        <begin position="461"/>
        <end position="479"/>
    </location>
</feature>
<evidence type="ECO:0000256" key="4">
    <source>
        <dbReference type="ARBA" id="ARBA00022737"/>
    </source>
</evidence>
<protein>
    <submittedName>
        <fullName evidence="9">SLC13 family permease</fullName>
    </submittedName>
</protein>
<evidence type="ECO:0000256" key="7">
    <source>
        <dbReference type="SAM" id="Phobius"/>
    </source>
</evidence>
<dbReference type="OrthoDB" id="9765532at2"/>
<keyword evidence="6 7" id="KW-0472">Membrane</keyword>
<sequence length="607" mass="66611">MSFEIILVFIILGVTILLFATEALPIDKIAFLIIVALVLTGLTSPEEAISGFSSSATITILMLMILAIGLEDNGVIDLLTQSIKKLKILPMVLMVPAFMLISASISAFISTTAVVVIFIKIIAQLSEKYNFSAPKLLMPISFAGILGGSCTLMGTSTNLLVNSVAQKLGAEQFSFFEFTVYGVILLAVGIVFMTIASRWLPKTNNNELTDTFVDNTFMFTLTVKPESKLIGTALSDAKFYKNPDIRVLRLIRNDIVNNAPGPNTTLRVDDKLVVLSDVKAYASISKDDFRLTAESELYFPEDMDAGLENESKKIRYSFVELLILPGSEFIDKSFSEIKNLLFNVARPLGIQNRRQFEKGMRLNLPKIIKNNNLQAGDKLLLKAKEDEIKHLYSIDNTIVLRHHEEDYKINPYKRTISLLALVMVVGLAASGVLTILSSALSGVALLLITNCINLSKIYKKVNWQIIFLLAGMIPLGIAMHNSKTDMWISEVLLNLLTGQNNIIILGVLFGITMIMSGFISNNATAVIITPIAITLAAGLDLPAKPFILAVMFAANFSFFTPMGYQTNTLIYGTGAYKFRHFLIIGGLLSIILLVVGTLLLSTMLNGH</sequence>